<dbReference type="InterPro" id="IPR021456">
    <property type="entry name" value="DUF3107"/>
</dbReference>
<name>A0A6J6MRA1_9ZZZZ</name>
<dbReference type="EMBL" id="CAEZUN010000107">
    <property type="protein sequence ID" value="CAB4604559.1"/>
    <property type="molecule type" value="Genomic_DNA"/>
</dbReference>
<dbReference type="EMBL" id="CAFBQV010000024">
    <property type="protein sequence ID" value="CAB5060390.1"/>
    <property type="molecule type" value="Genomic_DNA"/>
</dbReference>
<evidence type="ECO:0000313" key="3">
    <source>
        <dbReference type="EMBL" id="CAB5060390.1"/>
    </source>
</evidence>
<dbReference type="EMBL" id="CAEZWU010000178">
    <property type="protein sequence ID" value="CAB4676089.1"/>
    <property type="molecule type" value="Genomic_DNA"/>
</dbReference>
<proteinExistence type="predicted"/>
<organism evidence="2">
    <name type="scientific">freshwater metagenome</name>
    <dbReference type="NCBI Taxonomy" id="449393"/>
    <lineage>
        <taxon>unclassified sequences</taxon>
        <taxon>metagenomes</taxon>
        <taxon>ecological metagenomes</taxon>
    </lineage>
</organism>
<evidence type="ECO:0000313" key="2">
    <source>
        <dbReference type="EMBL" id="CAB4676089.1"/>
    </source>
</evidence>
<dbReference type="Pfam" id="PF11305">
    <property type="entry name" value="DUF3107"/>
    <property type="match status" value="1"/>
</dbReference>
<gene>
    <name evidence="1" type="ORF">UFOPK1826_00912</name>
    <name evidence="2" type="ORF">UFOPK2292_01093</name>
    <name evidence="3" type="ORF">UFOPK4345_00260</name>
</gene>
<accession>A0A6J6MRA1</accession>
<sequence length="78" mass="8385">MDIRIGVTQAPREISLEMADDENVHAKIRAAVEAALEGKSAVLWLTDKRGKETAIPSAKIAFVEFGAPNGDRKMGFGS</sequence>
<evidence type="ECO:0000313" key="1">
    <source>
        <dbReference type="EMBL" id="CAB4604559.1"/>
    </source>
</evidence>
<protein>
    <submittedName>
        <fullName evidence="2">Unannotated protein</fullName>
    </submittedName>
</protein>
<dbReference type="AlphaFoldDB" id="A0A6J6MRA1"/>
<reference evidence="2" key="1">
    <citation type="submission" date="2020-05" db="EMBL/GenBank/DDBJ databases">
        <authorList>
            <person name="Chiriac C."/>
            <person name="Salcher M."/>
            <person name="Ghai R."/>
            <person name="Kavagutti S V."/>
        </authorList>
    </citation>
    <scope>NUCLEOTIDE SEQUENCE</scope>
</reference>